<evidence type="ECO:0000256" key="4">
    <source>
        <dbReference type="ARBA" id="ARBA00023172"/>
    </source>
</evidence>
<evidence type="ECO:0000313" key="8">
    <source>
        <dbReference type="EMBL" id="AIF26919.1"/>
    </source>
</evidence>
<dbReference type="HAMAP" id="MF_00031">
    <property type="entry name" value="DNA_HJ_migration_RuvA"/>
    <property type="match status" value="1"/>
</dbReference>
<dbReference type="AlphaFoldDB" id="A0A0H3U8F9"/>
<dbReference type="Gene3D" id="1.10.8.10">
    <property type="entry name" value="DNA helicase RuvA subunit, C-terminal domain"/>
    <property type="match status" value="1"/>
</dbReference>
<dbReference type="GO" id="GO:0048476">
    <property type="term" value="C:Holliday junction resolvase complex"/>
    <property type="evidence" value="ECO:0007669"/>
    <property type="project" value="UniProtKB-UniRule"/>
</dbReference>
<dbReference type="GO" id="GO:0009379">
    <property type="term" value="C:Holliday junction helicase complex"/>
    <property type="evidence" value="ECO:0007669"/>
    <property type="project" value="InterPro"/>
</dbReference>
<keyword evidence="3 6" id="KW-0238">DNA-binding</keyword>
<dbReference type="GO" id="GO:0000400">
    <property type="term" value="F:four-way junction DNA binding"/>
    <property type="evidence" value="ECO:0007669"/>
    <property type="project" value="UniProtKB-UniRule"/>
</dbReference>
<keyword evidence="2 6" id="KW-0227">DNA damage</keyword>
<dbReference type="SUPFAM" id="SSF47781">
    <property type="entry name" value="RuvA domain 2-like"/>
    <property type="match status" value="1"/>
</dbReference>
<dbReference type="GO" id="GO:0005524">
    <property type="term" value="F:ATP binding"/>
    <property type="evidence" value="ECO:0007669"/>
    <property type="project" value="InterPro"/>
</dbReference>
<dbReference type="NCBIfam" id="TIGR00084">
    <property type="entry name" value="ruvA"/>
    <property type="match status" value="1"/>
</dbReference>
<keyword evidence="4 6" id="KW-0233">DNA recombination</keyword>
<dbReference type="Pfam" id="PF07499">
    <property type="entry name" value="RuvA_C"/>
    <property type="match status" value="1"/>
</dbReference>
<evidence type="ECO:0000256" key="3">
    <source>
        <dbReference type="ARBA" id="ARBA00023125"/>
    </source>
</evidence>
<feature type="region of interest" description="Domain III" evidence="6">
    <location>
        <begin position="150"/>
        <end position="199"/>
    </location>
</feature>
<dbReference type="CDD" id="cd14332">
    <property type="entry name" value="UBA_RuvA_C"/>
    <property type="match status" value="1"/>
</dbReference>
<proteinExistence type="inferred from homology"/>
<evidence type="ECO:0000256" key="5">
    <source>
        <dbReference type="ARBA" id="ARBA00023204"/>
    </source>
</evidence>
<dbReference type="SUPFAM" id="SSF46929">
    <property type="entry name" value="DNA helicase RuvA subunit, C-terminal domain"/>
    <property type="match status" value="1"/>
</dbReference>
<name>A0A0H3U8F9_9BACT</name>
<keyword evidence="1 6" id="KW-0963">Cytoplasm</keyword>
<dbReference type="EMBL" id="KF540252">
    <property type="protein sequence ID" value="AIF26919.1"/>
    <property type="molecule type" value="Genomic_DNA"/>
</dbReference>
<feature type="domain" description="Helix-hairpin-helix DNA-binding motif class 1" evidence="7">
    <location>
        <begin position="107"/>
        <end position="126"/>
    </location>
</feature>
<comment type="subcellular location">
    <subcellularLocation>
        <location evidence="6">Cytoplasm</location>
    </subcellularLocation>
</comment>
<feature type="domain" description="Helix-hairpin-helix DNA-binding motif class 1" evidence="7">
    <location>
        <begin position="72"/>
        <end position="91"/>
    </location>
</feature>
<evidence type="ECO:0000256" key="1">
    <source>
        <dbReference type="ARBA" id="ARBA00022490"/>
    </source>
</evidence>
<dbReference type="InterPro" id="IPR010994">
    <property type="entry name" value="RuvA_2-like"/>
</dbReference>
<dbReference type="GO" id="GO:0006310">
    <property type="term" value="P:DNA recombination"/>
    <property type="evidence" value="ECO:0007669"/>
    <property type="project" value="UniProtKB-UniRule"/>
</dbReference>
<keyword evidence="5 6" id="KW-0234">DNA repair</keyword>
<feature type="region of interest" description="Domain II" evidence="6">
    <location>
        <begin position="64"/>
        <end position="141"/>
    </location>
</feature>
<dbReference type="GO" id="GO:0005737">
    <property type="term" value="C:cytoplasm"/>
    <property type="evidence" value="ECO:0007669"/>
    <property type="project" value="UniProtKB-SubCell"/>
</dbReference>
<organism evidence="8">
    <name type="scientific">uncultured bacterium fosmid pJB154B8_contig II</name>
    <dbReference type="NCBI Taxonomy" id="1478053"/>
    <lineage>
        <taxon>Bacteria</taxon>
        <taxon>environmental samples</taxon>
    </lineage>
</organism>
<dbReference type="InterPro" id="IPR011114">
    <property type="entry name" value="RuvA_C"/>
</dbReference>
<dbReference type="Pfam" id="PF01330">
    <property type="entry name" value="RuvA_N"/>
    <property type="match status" value="1"/>
</dbReference>
<dbReference type="InterPro" id="IPR012340">
    <property type="entry name" value="NA-bd_OB-fold"/>
</dbReference>
<gene>
    <name evidence="6" type="primary">ruvA</name>
</gene>
<dbReference type="GO" id="GO:0009378">
    <property type="term" value="F:four-way junction helicase activity"/>
    <property type="evidence" value="ECO:0007669"/>
    <property type="project" value="InterPro"/>
</dbReference>
<protein>
    <recommendedName>
        <fullName evidence="6">Holliday junction branch migration complex subunit RuvA</fullName>
    </recommendedName>
</protein>
<evidence type="ECO:0000256" key="6">
    <source>
        <dbReference type="HAMAP-Rule" id="MF_00031"/>
    </source>
</evidence>
<accession>A0A0H3U8F9</accession>
<dbReference type="GO" id="GO:0006281">
    <property type="term" value="P:DNA repair"/>
    <property type="evidence" value="ECO:0007669"/>
    <property type="project" value="UniProtKB-UniRule"/>
</dbReference>
<dbReference type="SUPFAM" id="SSF50249">
    <property type="entry name" value="Nucleic acid-binding proteins"/>
    <property type="match status" value="1"/>
</dbReference>
<dbReference type="SMART" id="SM00278">
    <property type="entry name" value="HhH1"/>
    <property type="match status" value="2"/>
</dbReference>
<comment type="domain">
    <text evidence="6">Has three domains with a flexible linker between the domains II and III and assumes an 'L' shape. Domain III is highly mobile and contacts RuvB.</text>
</comment>
<dbReference type="InterPro" id="IPR000085">
    <property type="entry name" value="RuvA"/>
</dbReference>
<reference evidence="8" key="1">
    <citation type="submission" date="2013-08" db="EMBL/GenBank/DDBJ databases">
        <title>Comparison of modified E. coli strains.</title>
        <authorList>
            <person name="Juergensen J."/>
            <person name="Bonge A."/>
            <person name="Streit W.R."/>
        </authorList>
    </citation>
    <scope>NUCLEOTIDE SEQUENCE</scope>
</reference>
<comment type="function">
    <text evidence="6">The RuvA-RuvB-RuvC complex processes Holliday junction (HJ) DNA during genetic recombination and DNA repair, while the RuvA-RuvB complex plays an important role in the rescue of blocked DNA replication forks via replication fork reversal (RFR). RuvA specifically binds to HJ cruciform DNA, conferring on it an open structure. The RuvB hexamer acts as an ATP-dependent pump, pulling dsDNA into and through the RuvAB complex. HJ branch migration allows RuvC to scan DNA until it finds its consensus sequence, where it cleaves and resolves the cruciform DNA.</text>
</comment>
<dbReference type="InterPro" id="IPR003583">
    <property type="entry name" value="Hlx-hairpin-Hlx_DNA-bd_motif"/>
</dbReference>
<comment type="similarity">
    <text evidence="6">Belongs to the RuvA family.</text>
</comment>
<evidence type="ECO:0000259" key="7">
    <source>
        <dbReference type="SMART" id="SM00278"/>
    </source>
</evidence>
<dbReference type="InterPro" id="IPR036267">
    <property type="entry name" value="RuvA_C_sf"/>
</dbReference>
<evidence type="ECO:0000256" key="2">
    <source>
        <dbReference type="ARBA" id="ARBA00022763"/>
    </source>
</evidence>
<sequence length="199" mass="21181">MIEYLKGEVTELEPTRAIVECGGVGYECVISVYTYDKIKRNEVNKLYIAESIREDAHILHGFISKQERAIYNLLVSVSGVGPSTAQCIQSSLSPDELVGIISTGNDKMLKNVKGIGGKTAQRIIVDLKDKIGNLGIAALNTGGPASAALAKNENGDEAIQALMALGYPQSNATKAISSLLAKDPTMSVQALIKAGLRMM</sequence>
<comment type="caution">
    <text evidence="6">Lacks conserved residue(s) required for the propagation of feature annotation.</text>
</comment>
<dbReference type="Pfam" id="PF14520">
    <property type="entry name" value="HHH_5"/>
    <property type="match status" value="1"/>
</dbReference>
<comment type="subunit">
    <text evidence="6">Homotetramer. Forms an RuvA(8)-RuvB(12)-Holliday junction (HJ) complex. HJ DNA is sandwiched between 2 RuvA tetramers; dsDNA enters through RuvA and exits via RuvB. An RuvB hexamer assembles on each DNA strand where it exits the tetramer. Each RuvB hexamer is contacted by two RuvA subunits (via domain III) on 2 adjacent RuvB subunits; this complex drives branch migration. In the full resolvosome a probable DNA-RuvA(4)-RuvB(12)-RuvC(2) complex forms which resolves the HJ.</text>
</comment>
<dbReference type="InterPro" id="IPR013849">
    <property type="entry name" value="DNA_helicase_Holl-junc_RuvA_I"/>
</dbReference>
<dbReference type="Gene3D" id="2.40.50.140">
    <property type="entry name" value="Nucleic acid-binding proteins"/>
    <property type="match status" value="1"/>
</dbReference>
<dbReference type="Gene3D" id="1.10.150.20">
    <property type="entry name" value="5' to 3' exonuclease, C-terminal subdomain"/>
    <property type="match status" value="1"/>
</dbReference>